<sequence>MVVEYVSKWVEAIPLPENDGKSVVGFEEKCLLKGATPYHLQTSDQVEVSNRKISISWQKAVNANRTNWERKLDDTQWAYQTTFKMSIGMSTYQLVFGKTCYLPTDLEHKALLALMKLNLSWTETANLRLDKVNKMDEFLLRAYERSPLYKERIKLYHDNHIMKRTFILDD</sequence>
<dbReference type="InterPro" id="IPR012337">
    <property type="entry name" value="RNaseH-like_sf"/>
</dbReference>
<dbReference type="RefSeq" id="XP_015086953.1">
    <property type="nucleotide sequence ID" value="XM_015231467.1"/>
</dbReference>
<reference evidence="1" key="1">
    <citation type="journal article" date="2014" name="Nat. Genet.">
        <title>The genome of the stress-tolerant wild tomato species Solanum pennellii.</title>
        <authorList>
            <person name="Bolger A."/>
            <person name="Scossa F."/>
            <person name="Bolger M.E."/>
            <person name="Lanz C."/>
            <person name="Maumus F."/>
            <person name="Tohge T."/>
            <person name="Quesneville H."/>
            <person name="Alseekh S."/>
            <person name="Sorensen I."/>
            <person name="Lichtenstein G."/>
            <person name="Fich E.A."/>
            <person name="Conte M."/>
            <person name="Keller H."/>
            <person name="Schneeberger K."/>
            <person name="Schwacke R."/>
            <person name="Ofner I."/>
            <person name="Vrebalov J."/>
            <person name="Xu Y."/>
            <person name="Osorio S."/>
            <person name="Aflitos S.A."/>
            <person name="Schijlen E."/>
            <person name="Jimenez-Gomez J.M."/>
            <person name="Ryngajllo M."/>
            <person name="Kimura S."/>
            <person name="Kumar R."/>
            <person name="Koenig D."/>
            <person name="Headland L.R."/>
            <person name="Maloof J.N."/>
            <person name="Sinha N."/>
            <person name="van Ham R.C."/>
            <person name="Lankhorst R.K."/>
            <person name="Mao L."/>
            <person name="Vogel A."/>
            <person name="Arsova B."/>
            <person name="Panstruga R."/>
            <person name="Fei Z."/>
            <person name="Rose J.K."/>
            <person name="Zamir D."/>
            <person name="Carrari F."/>
            <person name="Giovannoni J.J."/>
            <person name="Weigel D."/>
            <person name="Usadel B."/>
            <person name="Fernie A.R."/>
        </authorList>
    </citation>
    <scope>NUCLEOTIDE SEQUENCE [LARGE SCALE GENOMIC DNA]</scope>
    <source>
        <strain evidence="1">cv. LA0716</strain>
    </source>
</reference>
<dbReference type="PANTHER" id="PTHR47266">
    <property type="entry name" value="ENDONUCLEASE-RELATED"/>
    <property type="match status" value="1"/>
</dbReference>
<accession>A0ABM1HKW2</accession>
<organism evidence="1 2">
    <name type="scientific">Solanum pennellii</name>
    <name type="common">Tomato</name>
    <name type="synonym">Lycopersicon pennellii</name>
    <dbReference type="NCBI Taxonomy" id="28526"/>
    <lineage>
        <taxon>Eukaryota</taxon>
        <taxon>Viridiplantae</taxon>
        <taxon>Streptophyta</taxon>
        <taxon>Embryophyta</taxon>
        <taxon>Tracheophyta</taxon>
        <taxon>Spermatophyta</taxon>
        <taxon>Magnoliopsida</taxon>
        <taxon>eudicotyledons</taxon>
        <taxon>Gunneridae</taxon>
        <taxon>Pentapetalae</taxon>
        <taxon>asterids</taxon>
        <taxon>lamiids</taxon>
        <taxon>Solanales</taxon>
        <taxon>Solanaceae</taxon>
        <taxon>Solanoideae</taxon>
        <taxon>Solaneae</taxon>
        <taxon>Solanum</taxon>
        <taxon>Solanum subgen. Lycopersicon</taxon>
    </lineage>
</organism>
<dbReference type="SUPFAM" id="SSF53098">
    <property type="entry name" value="Ribonuclease H-like"/>
    <property type="match status" value="1"/>
</dbReference>
<name>A0ABM1HKW2_SOLPN</name>
<gene>
    <name evidence="2" type="primary">LOC107030062</name>
</gene>
<keyword evidence="1" id="KW-1185">Reference proteome</keyword>
<evidence type="ECO:0000313" key="2">
    <source>
        <dbReference type="RefSeq" id="XP_015086953.1"/>
    </source>
</evidence>
<protein>
    <submittedName>
        <fullName evidence="2">Uncharacterized protein LOC107030062</fullName>
    </submittedName>
</protein>
<dbReference type="InterPro" id="IPR052160">
    <property type="entry name" value="Gypsy_RT_Integrase-like"/>
</dbReference>
<dbReference type="Proteomes" id="UP000694930">
    <property type="component" value="Chromosome 9"/>
</dbReference>
<dbReference type="Gene3D" id="3.30.420.10">
    <property type="entry name" value="Ribonuclease H-like superfamily/Ribonuclease H"/>
    <property type="match status" value="1"/>
</dbReference>
<reference evidence="2" key="2">
    <citation type="submission" date="2025-08" db="UniProtKB">
        <authorList>
            <consortium name="RefSeq"/>
        </authorList>
    </citation>
    <scope>IDENTIFICATION</scope>
</reference>
<proteinExistence type="predicted"/>
<dbReference type="GeneID" id="107030062"/>
<dbReference type="InterPro" id="IPR036397">
    <property type="entry name" value="RNaseH_sf"/>
</dbReference>
<evidence type="ECO:0000313" key="1">
    <source>
        <dbReference type="Proteomes" id="UP000694930"/>
    </source>
</evidence>